<sequence>MERLNPQASMTYWKASILLLTSVVLTSWISKKCFQQSKLPRHHLLKISELLRRGIEHSIAASQSPTTRYRDTCKAKIYINLVSELLTPEQILDLSGIDIHELKHLITTHQVLEE</sequence>
<proteinExistence type="predicted"/>
<feature type="transmembrane region" description="Helical" evidence="1">
    <location>
        <begin position="12"/>
        <end position="29"/>
    </location>
</feature>
<name>Q6XM04_9PHYC</name>
<reference evidence="2" key="1">
    <citation type="journal article" date="2003" name="J. Mol. Evol.">
        <title>Comparisons of two large phaeoviral genomes and evolutionary implications.</title>
        <authorList>
            <person name="Delaroque N."/>
            <person name="Boland W."/>
            <person name="Muller D.G."/>
            <person name="Knippers R."/>
        </authorList>
    </citation>
    <scope>NUCLEOTIDE SEQUENCE</scope>
    <source>
        <strain evidence="2">FirrV-1</strain>
    </source>
</reference>
<keyword evidence="1" id="KW-0472">Membrane</keyword>
<dbReference type="KEGG" id="vg:41332222"/>
<accession>Q6XM04</accession>
<protein>
    <submittedName>
        <fullName evidence="2">FirrV-1-B32</fullName>
    </submittedName>
</protein>
<evidence type="ECO:0000256" key="1">
    <source>
        <dbReference type="SAM" id="Phobius"/>
    </source>
</evidence>
<dbReference type="RefSeq" id="YP_009665645.1">
    <property type="nucleotide sequence ID" value="NC_043252.1"/>
</dbReference>
<reference evidence="2" key="2">
    <citation type="submission" date="2003-01" db="EMBL/GenBank/DDBJ databases">
        <title>Partial Nucleotide Sequence of the Feldmannia irregularis Virus FirrV-1 Genome: On the Evolution of Large Phaeoviral Genomes.</title>
        <authorList>
            <person name="Delaroque N."/>
            <person name="Knippers R."/>
            <person name="Mueller D.G."/>
            <person name="Boland W."/>
        </authorList>
    </citation>
    <scope>NUCLEOTIDE SEQUENCE</scope>
    <source>
        <strain evidence="2">FirrV-1</strain>
    </source>
</reference>
<dbReference type="EMBL" id="AY225134">
    <property type="protein sequence ID" value="AAR26907.1"/>
    <property type="molecule type" value="Genomic_DNA"/>
</dbReference>
<keyword evidence="1" id="KW-0812">Transmembrane</keyword>
<dbReference type="GeneID" id="41332222"/>
<organism evidence="2">
    <name type="scientific">Feldmannia irregularis virus a</name>
    <dbReference type="NCBI Taxonomy" id="231992"/>
    <lineage>
        <taxon>Viruses</taxon>
        <taxon>Varidnaviria</taxon>
        <taxon>Bamfordvirae</taxon>
        <taxon>Nucleocytoviricota</taxon>
        <taxon>Megaviricetes</taxon>
        <taxon>Algavirales</taxon>
        <taxon>Phycodnaviridae</taxon>
        <taxon>Phaeovirus</taxon>
        <taxon>Phaeovirus irregularis</taxon>
    </lineage>
</organism>
<evidence type="ECO:0000313" key="2">
    <source>
        <dbReference type="EMBL" id="AAR26907.1"/>
    </source>
</evidence>
<keyword evidence="1" id="KW-1133">Transmembrane helix</keyword>